<keyword evidence="3" id="KW-1185">Reference proteome</keyword>
<sequence length="147" mass="16605">MHAQSYVGSYQVGHIPSVRDRRITQLYSKAPFIRVTNTGRSATYVIVMGLSRTAYEMAKYSQICTITSRTNADNSEMDKRHPPMLAIRVTKRTSTSLQERGRKGERKGGKGRVQRSRVLDLRCKKATTADVRDDADGRDTGHRQIFA</sequence>
<reference evidence="2" key="1">
    <citation type="journal article" date="2018" name="Genome Biol. Evol.">
        <title>Genomics and development of Lentinus tigrinus, a white-rot wood-decaying mushroom with dimorphic fruiting bodies.</title>
        <authorList>
            <person name="Wu B."/>
            <person name="Xu Z."/>
            <person name="Knudson A."/>
            <person name="Carlson A."/>
            <person name="Chen N."/>
            <person name="Kovaka S."/>
            <person name="LaButti K."/>
            <person name="Lipzen A."/>
            <person name="Pennachio C."/>
            <person name="Riley R."/>
            <person name="Schakwitz W."/>
            <person name="Umezawa K."/>
            <person name="Ohm R.A."/>
            <person name="Grigoriev I.V."/>
            <person name="Nagy L.G."/>
            <person name="Gibbons J."/>
            <person name="Hibbett D."/>
        </authorList>
    </citation>
    <scope>NUCLEOTIDE SEQUENCE [LARGE SCALE GENOMIC DNA]</scope>
    <source>
        <strain evidence="2">ALCF2SS1-6</strain>
    </source>
</reference>
<dbReference type="Proteomes" id="UP000313359">
    <property type="component" value="Unassembled WGS sequence"/>
</dbReference>
<feature type="compositionally biased region" description="Basic and acidic residues" evidence="1">
    <location>
        <begin position="99"/>
        <end position="108"/>
    </location>
</feature>
<proteinExistence type="predicted"/>
<gene>
    <name evidence="2" type="ORF">L227DRAFT_252434</name>
</gene>
<evidence type="ECO:0000313" key="2">
    <source>
        <dbReference type="EMBL" id="RPD56492.1"/>
    </source>
</evidence>
<organism evidence="2 3">
    <name type="scientific">Lentinus tigrinus ALCF2SS1-6</name>
    <dbReference type="NCBI Taxonomy" id="1328759"/>
    <lineage>
        <taxon>Eukaryota</taxon>
        <taxon>Fungi</taxon>
        <taxon>Dikarya</taxon>
        <taxon>Basidiomycota</taxon>
        <taxon>Agaricomycotina</taxon>
        <taxon>Agaricomycetes</taxon>
        <taxon>Polyporales</taxon>
        <taxon>Polyporaceae</taxon>
        <taxon>Lentinus</taxon>
    </lineage>
</organism>
<accession>A0A5C2RZI5</accession>
<protein>
    <submittedName>
        <fullName evidence="2">Uncharacterized protein</fullName>
    </submittedName>
</protein>
<evidence type="ECO:0000313" key="3">
    <source>
        <dbReference type="Proteomes" id="UP000313359"/>
    </source>
</evidence>
<evidence type="ECO:0000256" key="1">
    <source>
        <dbReference type="SAM" id="MobiDB-lite"/>
    </source>
</evidence>
<feature type="region of interest" description="Disordered" evidence="1">
    <location>
        <begin position="91"/>
        <end position="117"/>
    </location>
</feature>
<name>A0A5C2RZI5_9APHY</name>
<dbReference type="EMBL" id="ML122287">
    <property type="protein sequence ID" value="RPD56492.1"/>
    <property type="molecule type" value="Genomic_DNA"/>
</dbReference>
<dbReference type="AlphaFoldDB" id="A0A5C2RZI5"/>